<evidence type="ECO:0000313" key="3">
    <source>
        <dbReference type="Proteomes" id="UP000198900"/>
    </source>
</evidence>
<gene>
    <name evidence="2" type="ORF">SAMN04487926_11643</name>
</gene>
<keyword evidence="3" id="KW-1185">Reference proteome</keyword>
<dbReference type="EMBL" id="FNDI01000016">
    <property type="protein sequence ID" value="SDI39177.1"/>
    <property type="molecule type" value="Genomic_DNA"/>
</dbReference>
<dbReference type="InterPro" id="IPR027417">
    <property type="entry name" value="P-loop_NTPase"/>
</dbReference>
<proteinExistence type="predicted"/>
<sequence length="542" mass="59853">MESSFTPSQPQALQDASPGVAIVDAIYSPRDEDLGVDNPLIRALPPYVSVKSVLVAFRSLPSFSLTHRRQSANARVHRISSLRLYVEPLTCHPVLIESIFRLITAGYAWRNPRDKTQEFVSAHYAESMNGSKMISIIPARPAHEAGLALFGVSGVGKTTSLNRILSFLPQVVRHPDLSGSNLQVVWIKVDCPPDGSIKQLFHWMLLEYDRVLGTHYDEELPSNVRLDQLMNKVAAVAKYHHTGIIVIDEIQFAASGAARRGDPFMNFFVTFTNLVGVPLLIAGTPKALSLFEKSFRLARRSSDQGAIIFTNMAFDAEWDFFLKHLFKYQWIRKPCKFSKRLSATLYELTQGIHALVVRLFQLAQIAAIQDGSERLSITLLRALAKDRFGPVQPMMAALRSKKKRRIELYDDLLVETLAGLDDEIQKQAAAAKIAEAVRERQQNSVQLIAVSDLITMGVPQSQALTAVIAALTEDDSLTGEALVRAACEKAGITMESSYAGDPEEQQSLPDIVRDAKSPGEALELLRRAGLVVGDGALKPRGE</sequence>
<organism evidence="2 3">
    <name type="scientific">Paraburkholderia steynii</name>
    <dbReference type="NCBI Taxonomy" id="1245441"/>
    <lineage>
        <taxon>Bacteria</taxon>
        <taxon>Pseudomonadati</taxon>
        <taxon>Pseudomonadota</taxon>
        <taxon>Betaproteobacteria</taxon>
        <taxon>Burkholderiales</taxon>
        <taxon>Burkholderiaceae</taxon>
        <taxon>Paraburkholderia</taxon>
    </lineage>
</organism>
<comment type="caution">
    <text evidence="2">The sequence shown here is derived from an EMBL/GenBank/DDBJ whole genome shotgun (WGS) entry which is preliminary data.</text>
</comment>
<dbReference type="SUPFAM" id="SSF52540">
    <property type="entry name" value="P-loop containing nucleoside triphosphate hydrolases"/>
    <property type="match status" value="1"/>
</dbReference>
<dbReference type="Gene3D" id="3.40.50.300">
    <property type="entry name" value="P-loop containing nucleotide triphosphate hydrolases"/>
    <property type="match status" value="1"/>
</dbReference>
<dbReference type="SMART" id="SM00382">
    <property type="entry name" value="AAA"/>
    <property type="match status" value="1"/>
</dbReference>
<protein>
    <submittedName>
        <fullName evidence="2">AAA domain-containing protein</fullName>
    </submittedName>
</protein>
<dbReference type="AlphaFoldDB" id="A0A7Z7BA53"/>
<dbReference type="InterPro" id="IPR003593">
    <property type="entry name" value="AAA+_ATPase"/>
</dbReference>
<feature type="domain" description="AAA+ ATPase" evidence="1">
    <location>
        <begin position="143"/>
        <end position="336"/>
    </location>
</feature>
<name>A0A7Z7BA53_9BURK</name>
<dbReference type="InterPro" id="IPR049945">
    <property type="entry name" value="AAA_22"/>
</dbReference>
<dbReference type="GO" id="GO:0016887">
    <property type="term" value="F:ATP hydrolysis activity"/>
    <property type="evidence" value="ECO:0007669"/>
    <property type="project" value="InterPro"/>
</dbReference>
<dbReference type="Pfam" id="PF13401">
    <property type="entry name" value="AAA_22"/>
    <property type="match status" value="1"/>
</dbReference>
<evidence type="ECO:0000313" key="2">
    <source>
        <dbReference type="EMBL" id="SDI39177.1"/>
    </source>
</evidence>
<evidence type="ECO:0000259" key="1">
    <source>
        <dbReference type="SMART" id="SM00382"/>
    </source>
</evidence>
<accession>A0A7Z7BA53</accession>
<reference evidence="2" key="1">
    <citation type="submission" date="2016-10" db="EMBL/GenBank/DDBJ databases">
        <authorList>
            <person name="Varghese N."/>
            <person name="Submissions S."/>
        </authorList>
    </citation>
    <scope>NUCLEOTIDE SEQUENCE [LARGE SCALE GENOMIC DNA]</scope>
    <source>
        <strain evidence="2">YR281</strain>
    </source>
</reference>
<dbReference type="Proteomes" id="UP000198900">
    <property type="component" value="Unassembled WGS sequence"/>
</dbReference>